<keyword evidence="1" id="KW-0732">Signal</keyword>
<accession>A0A240PL33</accession>
<dbReference type="AlphaFoldDB" id="A0A240PL33"/>
<reference evidence="2" key="2">
    <citation type="submission" date="2020-05" db="UniProtKB">
        <authorList>
            <consortium name="EnsemblMetazoa"/>
        </authorList>
    </citation>
    <scope>IDENTIFICATION</scope>
    <source>
        <strain evidence="2">Epiroticus2</strain>
    </source>
</reference>
<sequence length="406" mass="46808">MRAIVVALWIGCVVSSLAQNCVINVNQDMVQRLVSVDHPTQLSCDTLWNSVAHHLTSTRRNLSACEAAELTVNLSAEPSVADCQQTLDDGRQIAEANARAYTGGMQRKIQQSELDTKTSQREVMGIHNQITRVTDELKSSYRTLVLLNVRAGASKQALKYYHRYLEGHQPGRLLNAIIDAVYKDPEHETERFEYLLDFARKLPGKSLRISFYKLINEEMQKHPAQRDSYLAMIATLDLGKVLFSDDNYEARNLYNDMFRPALKLLRDAVLAGSYDEIVTFASKYPDHFEQIENQLSTLETAVWHRVNFDEFVTYPNRLPLARQRLEAFRMILLQINQHNKSNFAERLVKVAREVDQCETFLKDGKNEQADQQKLATVKQLFAKRDSNRDYDHYLKESKKEQERSEM</sequence>
<evidence type="ECO:0000313" key="3">
    <source>
        <dbReference type="Proteomes" id="UP000075885"/>
    </source>
</evidence>
<proteinExistence type="predicted"/>
<feature type="chain" id="PRO_5012873501" evidence="1">
    <location>
        <begin position="19"/>
        <end position="406"/>
    </location>
</feature>
<dbReference type="VEuPathDB" id="VectorBase:AEPI015406"/>
<dbReference type="EnsemblMetazoa" id="AEPI015406-RA">
    <property type="protein sequence ID" value="AEPI015406-PA"/>
    <property type="gene ID" value="AEPI015406"/>
</dbReference>
<name>A0A240PL33_9DIPT</name>
<feature type="signal peptide" evidence="1">
    <location>
        <begin position="1"/>
        <end position="18"/>
    </location>
</feature>
<keyword evidence="3" id="KW-1185">Reference proteome</keyword>
<reference evidence="3" key="1">
    <citation type="submission" date="2013-03" db="EMBL/GenBank/DDBJ databases">
        <title>The Genome Sequence of Anopheles epiroticus epiroticus2.</title>
        <authorList>
            <consortium name="The Broad Institute Genomics Platform"/>
            <person name="Neafsey D.E."/>
            <person name="Howell P."/>
            <person name="Walker B."/>
            <person name="Young S.K."/>
            <person name="Zeng Q."/>
            <person name="Gargeya S."/>
            <person name="Fitzgerald M."/>
            <person name="Haas B."/>
            <person name="Abouelleil A."/>
            <person name="Allen A.W."/>
            <person name="Alvarado L."/>
            <person name="Arachchi H.M."/>
            <person name="Berlin A.M."/>
            <person name="Chapman S.B."/>
            <person name="Gainer-Dewar J."/>
            <person name="Goldberg J."/>
            <person name="Griggs A."/>
            <person name="Gujja S."/>
            <person name="Hansen M."/>
            <person name="Howarth C."/>
            <person name="Imamovic A."/>
            <person name="Ireland A."/>
            <person name="Larimer J."/>
            <person name="McCowan C."/>
            <person name="Murphy C."/>
            <person name="Pearson M."/>
            <person name="Poon T.W."/>
            <person name="Priest M."/>
            <person name="Roberts A."/>
            <person name="Saif S."/>
            <person name="Shea T."/>
            <person name="Sisk P."/>
            <person name="Sykes S."/>
            <person name="Wortman J."/>
            <person name="Nusbaum C."/>
            <person name="Birren B."/>
        </authorList>
    </citation>
    <scope>NUCLEOTIDE SEQUENCE [LARGE SCALE GENOMIC DNA]</scope>
    <source>
        <strain evidence="3">Epiroticus2</strain>
    </source>
</reference>
<protein>
    <submittedName>
        <fullName evidence="2">Uncharacterized protein</fullName>
    </submittedName>
</protein>
<organism evidence="2 3">
    <name type="scientific">Anopheles epiroticus</name>
    <dbReference type="NCBI Taxonomy" id="199890"/>
    <lineage>
        <taxon>Eukaryota</taxon>
        <taxon>Metazoa</taxon>
        <taxon>Ecdysozoa</taxon>
        <taxon>Arthropoda</taxon>
        <taxon>Hexapoda</taxon>
        <taxon>Insecta</taxon>
        <taxon>Pterygota</taxon>
        <taxon>Neoptera</taxon>
        <taxon>Endopterygota</taxon>
        <taxon>Diptera</taxon>
        <taxon>Nematocera</taxon>
        <taxon>Culicoidea</taxon>
        <taxon>Culicidae</taxon>
        <taxon>Anophelinae</taxon>
        <taxon>Anopheles</taxon>
    </lineage>
</organism>
<evidence type="ECO:0000313" key="2">
    <source>
        <dbReference type="EnsemblMetazoa" id="AEPI015406-PA"/>
    </source>
</evidence>
<evidence type="ECO:0000256" key="1">
    <source>
        <dbReference type="SAM" id="SignalP"/>
    </source>
</evidence>
<dbReference type="STRING" id="199890.A0A240PL33"/>
<dbReference type="Proteomes" id="UP000075885">
    <property type="component" value="Unassembled WGS sequence"/>
</dbReference>